<dbReference type="Proteomes" id="UP000218231">
    <property type="component" value="Unassembled WGS sequence"/>
</dbReference>
<dbReference type="SUPFAM" id="SSF53254">
    <property type="entry name" value="Phosphoglycerate mutase-like"/>
    <property type="match status" value="1"/>
</dbReference>
<keyword evidence="2" id="KW-1185">Reference proteome</keyword>
<dbReference type="GO" id="GO:0016791">
    <property type="term" value="F:phosphatase activity"/>
    <property type="evidence" value="ECO:0007669"/>
    <property type="project" value="UniProtKB-ARBA"/>
</dbReference>
<evidence type="ECO:0000313" key="2">
    <source>
        <dbReference type="Proteomes" id="UP000218231"/>
    </source>
</evidence>
<comment type="caution">
    <text evidence="1">The sequence shown here is derived from an EMBL/GenBank/DDBJ whole genome shotgun (WGS) entry which is preliminary data.</text>
</comment>
<accession>A0A2A2KDZ8</accession>
<sequence>MSAAIVGQAMFLVPPAIHSTPLEEDSLLYDKNIPCPVVLKEMVKTYNIPSNYTDRYKERKINGVIDAILARVMSNSTKLNAERMEHIDTLLVEAINLLGGSGPYHSVKWIRINAGQLFHEINSLMRQKIACFKKNDTEECSNLRKFYTYGTHDIKMAGFLDIMGTMEAALGVGGFPEPGSSVIFELWMIDDKPKIKMLGRRHNEMDDYSVLTYSIQGCDPYSDFCDANIMLENFKEYETSDPSEECNGSHTDFSMNSMEVLNGICG</sequence>
<dbReference type="Gene3D" id="3.40.50.1240">
    <property type="entry name" value="Phosphoglycerate mutase-like"/>
    <property type="match status" value="1"/>
</dbReference>
<dbReference type="AlphaFoldDB" id="A0A2A2KDZ8"/>
<evidence type="ECO:0000313" key="1">
    <source>
        <dbReference type="EMBL" id="PAV72204.1"/>
    </source>
</evidence>
<gene>
    <name evidence="1" type="ORF">WR25_00029</name>
</gene>
<dbReference type="STRING" id="2018661.A0A2A2KDZ8"/>
<protein>
    <recommendedName>
        <fullName evidence="3">Histidine acid phosphatase</fullName>
    </recommendedName>
</protein>
<dbReference type="EMBL" id="LIAE01008837">
    <property type="protein sequence ID" value="PAV72204.1"/>
    <property type="molecule type" value="Genomic_DNA"/>
</dbReference>
<organism evidence="1 2">
    <name type="scientific">Diploscapter pachys</name>
    <dbReference type="NCBI Taxonomy" id="2018661"/>
    <lineage>
        <taxon>Eukaryota</taxon>
        <taxon>Metazoa</taxon>
        <taxon>Ecdysozoa</taxon>
        <taxon>Nematoda</taxon>
        <taxon>Chromadorea</taxon>
        <taxon>Rhabditida</taxon>
        <taxon>Rhabditina</taxon>
        <taxon>Rhabditomorpha</taxon>
        <taxon>Rhabditoidea</taxon>
        <taxon>Rhabditidae</taxon>
        <taxon>Diploscapter</taxon>
    </lineage>
</organism>
<reference evidence="1 2" key="1">
    <citation type="journal article" date="2017" name="Curr. Biol.">
        <title>Genome architecture and evolution of a unichromosomal asexual nematode.</title>
        <authorList>
            <person name="Fradin H."/>
            <person name="Zegar C."/>
            <person name="Gutwein M."/>
            <person name="Lucas J."/>
            <person name="Kovtun M."/>
            <person name="Corcoran D."/>
            <person name="Baugh L.R."/>
            <person name="Kiontke K."/>
            <person name="Gunsalus K."/>
            <person name="Fitch D.H."/>
            <person name="Piano F."/>
        </authorList>
    </citation>
    <scope>NUCLEOTIDE SEQUENCE [LARGE SCALE GENOMIC DNA]</scope>
    <source>
        <strain evidence="1">PF1309</strain>
    </source>
</reference>
<evidence type="ECO:0008006" key="3">
    <source>
        <dbReference type="Google" id="ProtNLM"/>
    </source>
</evidence>
<dbReference type="InterPro" id="IPR029033">
    <property type="entry name" value="His_PPase_superfam"/>
</dbReference>
<proteinExistence type="predicted"/>
<name>A0A2A2KDZ8_9BILA</name>